<dbReference type="InterPro" id="IPR002227">
    <property type="entry name" value="Tyrosinase_Cu-bd"/>
</dbReference>
<dbReference type="Pfam" id="PF17924">
    <property type="entry name" value="TetR_C_19"/>
    <property type="match status" value="1"/>
</dbReference>
<evidence type="ECO:0000313" key="6">
    <source>
        <dbReference type="Proteomes" id="UP000247612"/>
    </source>
</evidence>
<dbReference type="Pfam" id="PF00440">
    <property type="entry name" value="TetR_N"/>
    <property type="match status" value="1"/>
</dbReference>
<keyword evidence="1 2" id="KW-0238">DNA-binding</keyword>
<dbReference type="Proteomes" id="UP000247612">
    <property type="component" value="Unassembled WGS sequence"/>
</dbReference>
<evidence type="ECO:0000313" key="5">
    <source>
        <dbReference type="EMBL" id="PXX80510.1"/>
    </source>
</evidence>
<dbReference type="PROSITE" id="PS50977">
    <property type="entry name" value="HTH_TETR_2"/>
    <property type="match status" value="1"/>
</dbReference>
<evidence type="ECO:0000256" key="2">
    <source>
        <dbReference type="PROSITE-ProRule" id="PRU00335"/>
    </source>
</evidence>
<dbReference type="EMBL" id="JALDAW010000002">
    <property type="protein sequence ID" value="MDY5166618.1"/>
    <property type="molecule type" value="Genomic_DNA"/>
</dbReference>
<keyword evidence="6" id="KW-1185">Reference proteome</keyword>
<evidence type="ECO:0000259" key="3">
    <source>
        <dbReference type="PROSITE" id="PS50977"/>
    </source>
</evidence>
<dbReference type="PRINTS" id="PR00455">
    <property type="entry name" value="HTHTETR"/>
</dbReference>
<evidence type="ECO:0000256" key="1">
    <source>
        <dbReference type="ARBA" id="ARBA00023125"/>
    </source>
</evidence>
<reference evidence="5 6" key="1">
    <citation type="submission" date="2018-05" db="EMBL/GenBank/DDBJ databases">
        <title>Genomic Encyclopedia of Type Strains, Phase IV (KMG-IV): sequencing the most valuable type-strain genomes for metagenomic binning, comparative biology and taxonomic classification.</title>
        <authorList>
            <person name="Goeker M."/>
        </authorList>
    </citation>
    <scope>NUCLEOTIDE SEQUENCE [LARGE SCALE GENOMIC DNA]</scope>
    <source>
        <strain evidence="5 6">JC118</strain>
    </source>
</reference>
<dbReference type="PANTHER" id="PTHR43479:SF11">
    <property type="entry name" value="ACREF_ENVCD OPERON REPRESSOR-RELATED"/>
    <property type="match status" value="1"/>
</dbReference>
<dbReference type="STRING" id="1034346.GCA_000313565_02074"/>
<evidence type="ECO:0000313" key="4">
    <source>
        <dbReference type="EMBL" id="MDY5166618.1"/>
    </source>
</evidence>
<dbReference type="Gene3D" id="1.10.357.10">
    <property type="entry name" value="Tetracycline Repressor, domain 2"/>
    <property type="match status" value="1"/>
</dbReference>
<dbReference type="GO" id="GO:0016491">
    <property type="term" value="F:oxidoreductase activity"/>
    <property type="evidence" value="ECO:0007669"/>
    <property type="project" value="InterPro"/>
</dbReference>
<dbReference type="InterPro" id="IPR001647">
    <property type="entry name" value="HTH_TetR"/>
</dbReference>
<gene>
    <name evidence="5" type="ORF">DES51_103103</name>
    <name evidence="4" type="ORF">MQE39_00560</name>
</gene>
<dbReference type="InterPro" id="IPR050624">
    <property type="entry name" value="HTH-type_Tx_Regulator"/>
</dbReference>
<dbReference type="AlphaFoldDB" id="A0A318KS21"/>
<feature type="domain" description="HTH tetR-type" evidence="3">
    <location>
        <begin position="11"/>
        <end position="71"/>
    </location>
</feature>
<dbReference type="PANTHER" id="PTHR43479">
    <property type="entry name" value="ACREF/ENVCD OPERON REPRESSOR-RELATED"/>
    <property type="match status" value="1"/>
</dbReference>
<dbReference type="InterPro" id="IPR009057">
    <property type="entry name" value="Homeodomain-like_sf"/>
</dbReference>
<dbReference type="GO" id="GO:0003677">
    <property type="term" value="F:DNA binding"/>
    <property type="evidence" value="ECO:0007669"/>
    <property type="project" value="UniProtKB-UniRule"/>
</dbReference>
<name>A0A318KS21_9FIRM</name>
<feature type="DNA-binding region" description="H-T-H motif" evidence="2">
    <location>
        <begin position="34"/>
        <end position="53"/>
    </location>
</feature>
<dbReference type="GeneID" id="94441453"/>
<dbReference type="PROSITE" id="PS00498">
    <property type="entry name" value="TYROSINASE_2"/>
    <property type="match status" value="1"/>
</dbReference>
<dbReference type="PROSITE" id="PS01081">
    <property type="entry name" value="HTH_TETR_1"/>
    <property type="match status" value="1"/>
</dbReference>
<dbReference type="RefSeq" id="WP_022938379.1">
    <property type="nucleotide sequence ID" value="NZ_BAABZA010000008.1"/>
</dbReference>
<sequence length="205" mass="24075">MPTSTFYNLPEDKKDKLLRSAIKEFTRVSYNEVSINQIVKDAGISRGSFYQYFKDKSDLLVFILQDFLVSLHECALTSLENSNGDIFTMFADLYDCLSVECLQDDHYQFFRNLFTSMRANNEELKQVPCDMNVPDFDPIFFKEHFNRDTLVYTEDEDVLLLQSLLFNLTKSSVIKLILQPKDRERIRNDLNRTLMMIKTGCEKPR</sequence>
<protein>
    <submittedName>
        <fullName evidence="5">TetR family transcriptional regulator</fullName>
    </submittedName>
</protein>
<dbReference type="InterPro" id="IPR023772">
    <property type="entry name" value="DNA-bd_HTH_TetR-type_CS"/>
</dbReference>
<proteinExistence type="predicted"/>
<accession>A0A318KS21</accession>
<dbReference type="OrthoDB" id="9814200at2"/>
<dbReference type="EMBL" id="QJKH01000003">
    <property type="protein sequence ID" value="PXX80510.1"/>
    <property type="molecule type" value="Genomic_DNA"/>
</dbReference>
<dbReference type="Proteomes" id="UP001276902">
    <property type="component" value="Unassembled WGS sequence"/>
</dbReference>
<dbReference type="SUPFAM" id="SSF46689">
    <property type="entry name" value="Homeodomain-like"/>
    <property type="match status" value="1"/>
</dbReference>
<organism evidence="5 6">
    <name type="scientific">Dielma fastidiosa</name>
    <dbReference type="NCBI Taxonomy" id="1034346"/>
    <lineage>
        <taxon>Bacteria</taxon>
        <taxon>Bacillati</taxon>
        <taxon>Bacillota</taxon>
        <taxon>Erysipelotrichia</taxon>
        <taxon>Erysipelotrichales</taxon>
        <taxon>Erysipelotrichaceae</taxon>
        <taxon>Dielma</taxon>
    </lineage>
</organism>
<comment type="caution">
    <text evidence="5">The sequence shown here is derived from an EMBL/GenBank/DDBJ whole genome shotgun (WGS) entry which is preliminary data.</text>
</comment>
<reference evidence="4" key="2">
    <citation type="submission" date="2022-03" db="EMBL/GenBank/DDBJ databases">
        <title>First case of bacteraemia caused by Dielma fastidiosa in a patient hospitalised with diverticulitis.</title>
        <authorList>
            <person name="Forman-Ankjaer B."/>
            <person name="Hvid-Jensen F."/>
            <person name="Kobel C.M."/>
            <person name="Greve T."/>
        </authorList>
    </citation>
    <scope>NUCLEOTIDE SEQUENCE</scope>
    <source>
        <strain evidence="4">AUH_DF_2021</strain>
    </source>
</reference>